<feature type="transmembrane region" description="Helical" evidence="1">
    <location>
        <begin position="165"/>
        <end position="182"/>
    </location>
</feature>
<evidence type="ECO:0000256" key="1">
    <source>
        <dbReference type="SAM" id="Phobius"/>
    </source>
</evidence>
<feature type="transmembrane region" description="Helical" evidence="1">
    <location>
        <begin position="141"/>
        <end position="158"/>
    </location>
</feature>
<protein>
    <submittedName>
        <fullName evidence="2">Uncharacterized protein</fullName>
    </submittedName>
</protein>
<reference evidence="2 3" key="1">
    <citation type="submission" date="2020-01" db="EMBL/GenBank/DDBJ databases">
        <authorList>
            <person name="Kim M.K."/>
        </authorList>
    </citation>
    <scope>NUCLEOTIDE SEQUENCE [LARGE SCALE GENOMIC DNA]</scope>
    <source>
        <strain evidence="2 3">172606-1</strain>
    </source>
</reference>
<feature type="transmembrane region" description="Helical" evidence="1">
    <location>
        <begin position="115"/>
        <end position="135"/>
    </location>
</feature>
<keyword evidence="3" id="KW-1185">Reference proteome</keyword>
<dbReference type="KEGG" id="rhoz:GXP67_33185"/>
<accession>A0A6C0GTM7</accession>
<dbReference type="AlphaFoldDB" id="A0A6C0GTM7"/>
<keyword evidence="1" id="KW-1133">Transmembrane helix</keyword>
<sequence length="211" mass="23575">MNQEDQHLDTLYEIRNMMEKSSRFISLSGLSGVFAGVYALIGAALAFFYLKLDFFQPAYYDYLNNNQQVIRSTGIFFIANALAVLTLALATCLYLSTRKAKKQGLPIWTPTSRRLLMSVAIPLATGGIFCLALIYHQGFGLIAPTTLLFYGLALINGSKYTLHDVHYLGICEIVLGLIGSFFTGYGLLLWAIGFGVLHIVYGTLMYYKYER</sequence>
<dbReference type="RefSeq" id="WP_162447106.1">
    <property type="nucleotide sequence ID" value="NZ_CP048222.1"/>
</dbReference>
<evidence type="ECO:0000313" key="2">
    <source>
        <dbReference type="EMBL" id="QHT71164.1"/>
    </source>
</evidence>
<name>A0A6C0GTM7_9BACT</name>
<organism evidence="2 3">
    <name type="scientific">Rhodocytophaga rosea</name>
    <dbReference type="NCBI Taxonomy" id="2704465"/>
    <lineage>
        <taxon>Bacteria</taxon>
        <taxon>Pseudomonadati</taxon>
        <taxon>Bacteroidota</taxon>
        <taxon>Cytophagia</taxon>
        <taxon>Cytophagales</taxon>
        <taxon>Rhodocytophagaceae</taxon>
        <taxon>Rhodocytophaga</taxon>
    </lineage>
</organism>
<keyword evidence="1" id="KW-0472">Membrane</keyword>
<dbReference type="Proteomes" id="UP000480178">
    <property type="component" value="Chromosome"/>
</dbReference>
<gene>
    <name evidence="2" type="ORF">GXP67_33185</name>
</gene>
<feature type="transmembrane region" description="Helical" evidence="1">
    <location>
        <begin position="188"/>
        <end position="207"/>
    </location>
</feature>
<evidence type="ECO:0000313" key="3">
    <source>
        <dbReference type="Proteomes" id="UP000480178"/>
    </source>
</evidence>
<dbReference type="EMBL" id="CP048222">
    <property type="protein sequence ID" value="QHT71164.1"/>
    <property type="molecule type" value="Genomic_DNA"/>
</dbReference>
<keyword evidence="1" id="KW-0812">Transmembrane</keyword>
<feature type="transmembrane region" description="Helical" evidence="1">
    <location>
        <begin position="24"/>
        <end position="50"/>
    </location>
</feature>
<feature type="transmembrane region" description="Helical" evidence="1">
    <location>
        <begin position="70"/>
        <end position="95"/>
    </location>
</feature>
<proteinExistence type="predicted"/>